<name>A0A2T7NWK2_POMCA</name>
<dbReference type="SUPFAM" id="SSF56112">
    <property type="entry name" value="Protein kinase-like (PK-like)"/>
    <property type="match status" value="1"/>
</dbReference>
<comment type="caution">
    <text evidence="3">The sequence shown here is derived from an EMBL/GenBank/DDBJ whole genome shotgun (WGS) entry which is preliminary data.</text>
</comment>
<dbReference type="EMBL" id="PZQS01000008">
    <property type="protein sequence ID" value="PVD25549.1"/>
    <property type="molecule type" value="Genomic_DNA"/>
</dbReference>
<dbReference type="OrthoDB" id="6048661at2759"/>
<dbReference type="InterPro" id="IPR016477">
    <property type="entry name" value="Fructo-/Ketosamine-3-kinase"/>
</dbReference>
<dbReference type="GO" id="GO:0102193">
    <property type="term" value="F:protein-ribulosamine 3-kinase activity"/>
    <property type="evidence" value="ECO:0007669"/>
    <property type="project" value="UniProtKB-EC"/>
</dbReference>
<gene>
    <name evidence="3" type="ORF">C0Q70_13205</name>
</gene>
<sequence>MLNFHDLEEDLRLELADDSLCLEREVFGGIVNKAAHFRSVKTGQSFLVKLHAFNDELVHKKTVCESRVHYKGDKSGLTGTIKFGSDFDHFIGTFRTGQMWRDTWQEYFIGDILQPLMSGLQTKYSDRTLSEKWAWLQRYIPKVFEKESLTPAINHGDLCLANFGQTEKGPVVFDPSVLYGHCQFDLILSYLEEAFDEQFFQEYHKIIPKSSRCNDFLLVYEFFYHAVMWYHIDDVKYQCSTHSSADRVKDMLQKQYITT</sequence>
<evidence type="ECO:0000256" key="2">
    <source>
        <dbReference type="ARBA" id="ARBA00048655"/>
    </source>
</evidence>
<dbReference type="InterPro" id="IPR011009">
    <property type="entry name" value="Kinase-like_dom_sf"/>
</dbReference>
<evidence type="ECO:0000313" key="3">
    <source>
        <dbReference type="EMBL" id="PVD25549.1"/>
    </source>
</evidence>
<reference evidence="3 4" key="1">
    <citation type="submission" date="2018-04" db="EMBL/GenBank/DDBJ databases">
        <title>The genome of golden apple snail Pomacea canaliculata provides insight into stress tolerance and invasive adaptation.</title>
        <authorList>
            <person name="Liu C."/>
            <person name="Liu B."/>
            <person name="Ren Y."/>
            <person name="Zhang Y."/>
            <person name="Wang H."/>
            <person name="Li S."/>
            <person name="Jiang F."/>
            <person name="Yin L."/>
            <person name="Zhang G."/>
            <person name="Qian W."/>
            <person name="Fan W."/>
        </authorList>
    </citation>
    <scope>NUCLEOTIDE SEQUENCE [LARGE SCALE GENOMIC DNA]</scope>
    <source>
        <strain evidence="3">SZHN2017</strain>
        <tissue evidence="3">Muscle</tissue>
    </source>
</reference>
<keyword evidence="4" id="KW-1185">Reference proteome</keyword>
<dbReference type="Gene3D" id="3.90.1200.10">
    <property type="match status" value="1"/>
</dbReference>
<organism evidence="3 4">
    <name type="scientific">Pomacea canaliculata</name>
    <name type="common">Golden apple snail</name>
    <dbReference type="NCBI Taxonomy" id="400727"/>
    <lineage>
        <taxon>Eukaryota</taxon>
        <taxon>Metazoa</taxon>
        <taxon>Spiralia</taxon>
        <taxon>Lophotrochozoa</taxon>
        <taxon>Mollusca</taxon>
        <taxon>Gastropoda</taxon>
        <taxon>Caenogastropoda</taxon>
        <taxon>Architaenioglossa</taxon>
        <taxon>Ampullarioidea</taxon>
        <taxon>Ampullariidae</taxon>
        <taxon>Pomacea</taxon>
    </lineage>
</organism>
<dbReference type="Pfam" id="PF03881">
    <property type="entry name" value="Fructosamin_kin"/>
    <property type="match status" value="1"/>
</dbReference>
<evidence type="ECO:0000313" key="4">
    <source>
        <dbReference type="Proteomes" id="UP000245119"/>
    </source>
</evidence>
<proteinExistence type="predicted"/>
<accession>A0A2T7NWK2</accession>
<dbReference type="PANTHER" id="PTHR12149">
    <property type="entry name" value="FRUCTOSAMINE 3 KINASE-RELATED PROTEIN"/>
    <property type="match status" value="1"/>
</dbReference>
<evidence type="ECO:0000256" key="1">
    <source>
        <dbReference type="ARBA" id="ARBA00011961"/>
    </source>
</evidence>
<dbReference type="EC" id="2.7.1.172" evidence="1"/>
<dbReference type="AlphaFoldDB" id="A0A2T7NWK2"/>
<dbReference type="PANTHER" id="PTHR12149:SF8">
    <property type="entry name" value="PROTEIN-RIBULOSAMINE 3-KINASE"/>
    <property type="match status" value="1"/>
</dbReference>
<protein>
    <recommendedName>
        <fullName evidence="1">protein-ribulosamine 3-kinase</fullName>
        <ecNumber evidence="1">2.7.1.172</ecNumber>
    </recommendedName>
</protein>
<comment type="catalytic activity">
    <reaction evidence="2">
        <text>N(6)-D-ribulosyl-L-lysyl-[protein] + ATP = N(6)-(3-O-phospho-D-ribulosyl)-L-lysyl-[protein] + ADP + H(+)</text>
        <dbReference type="Rhea" id="RHEA:48432"/>
        <dbReference type="Rhea" id="RHEA-COMP:12103"/>
        <dbReference type="Rhea" id="RHEA-COMP:12104"/>
        <dbReference type="ChEBI" id="CHEBI:15378"/>
        <dbReference type="ChEBI" id="CHEBI:30616"/>
        <dbReference type="ChEBI" id="CHEBI:90418"/>
        <dbReference type="ChEBI" id="CHEBI:90420"/>
        <dbReference type="ChEBI" id="CHEBI:456216"/>
        <dbReference type="EC" id="2.7.1.172"/>
    </reaction>
    <physiologicalReaction direction="left-to-right" evidence="2">
        <dbReference type="Rhea" id="RHEA:48433"/>
    </physiologicalReaction>
</comment>
<dbReference type="Proteomes" id="UP000245119">
    <property type="component" value="Linkage Group LG8"/>
</dbReference>